<dbReference type="FunFam" id="3.40.50.10860:FF:000005">
    <property type="entry name" value="C-1-tetrahydrofolate synthase, cytoplasmic, putative"/>
    <property type="match status" value="1"/>
</dbReference>
<dbReference type="InterPro" id="IPR046346">
    <property type="entry name" value="Aminoacid_DH-like_N_sf"/>
</dbReference>
<dbReference type="OrthoDB" id="5126881at2759"/>
<evidence type="ECO:0000256" key="11">
    <source>
        <dbReference type="ARBA" id="ARBA00061364"/>
    </source>
</evidence>
<dbReference type="PANTHER" id="PTHR48099">
    <property type="entry name" value="C-1-TETRAHYDROFOLATE SYNTHASE, CYTOPLASMIC-RELATED"/>
    <property type="match status" value="1"/>
</dbReference>
<dbReference type="AlphaFoldDB" id="A0A835CKV5"/>
<dbReference type="InterPro" id="IPR020631">
    <property type="entry name" value="THF_DH/CycHdrlase_NAD-bd_dom"/>
</dbReference>
<comment type="caution">
    <text evidence="14">The sequence shown here is derived from an EMBL/GenBank/DDBJ whole genome shotgun (WGS) entry which is preliminary data.</text>
</comment>
<sequence length="362" mass="39412">MRGLLAVVWKNSLRKKPPLRTRFLHTLKDRQCSQILMSPPLVSVDLPDIWTPNSSSFGGSSIVKTFDEQTTVVLDGKMISTEIRSRIASEVRRMKKCIGKVPGLAVIVVGQRRDSQIYVRNKITACEEAGIKSFVTELPTDCTEAEVQNALLRFNKDPSIHGILVQLPLPQHLDEGKVLDVLCLEKDVDGFHPLNMGNLAIRGKAPLFIPCTPKGCIELLIRSGVEIMGKKAVVIGRSNIVGLPTSLLLQRHHATVTVVHAFTDNPEQITSEADILVSAAGVPNMVRDNWIKPGAVVIDVGTSPVEDPSCEDGYRLIGDVCYEEAVKVASLITPVPGGVGPMTVAMLLSNTLDSAKRILDFT</sequence>
<evidence type="ECO:0000256" key="9">
    <source>
        <dbReference type="ARBA" id="ARBA00052194"/>
    </source>
</evidence>
<dbReference type="InterPro" id="IPR020630">
    <property type="entry name" value="THF_DH/CycHdrlase_cat_dom"/>
</dbReference>
<accession>A0A835CKV5</accession>
<feature type="domain" description="Tetrahydrofolate dehydrogenase/cyclohydrolase catalytic" evidence="12">
    <location>
        <begin position="74"/>
        <end position="189"/>
    </location>
</feature>
<comment type="pathway">
    <text evidence="1">One-carbon metabolism; tetrahydrofolate interconversion.</text>
</comment>
<keyword evidence="4" id="KW-0378">Hydrolase</keyword>
<evidence type="ECO:0000256" key="8">
    <source>
        <dbReference type="ARBA" id="ARBA00023268"/>
    </source>
</evidence>
<evidence type="ECO:0000256" key="3">
    <source>
        <dbReference type="ARBA" id="ARBA00022563"/>
    </source>
</evidence>
<evidence type="ECO:0000256" key="1">
    <source>
        <dbReference type="ARBA" id="ARBA00004777"/>
    </source>
</evidence>
<dbReference type="PRINTS" id="PR00085">
    <property type="entry name" value="THFDHDRGNASE"/>
</dbReference>
<dbReference type="SUPFAM" id="SSF51735">
    <property type="entry name" value="NAD(P)-binding Rossmann-fold domains"/>
    <property type="match status" value="1"/>
</dbReference>
<evidence type="ECO:0000256" key="10">
    <source>
        <dbReference type="ARBA" id="ARBA00058319"/>
    </source>
</evidence>
<comment type="catalytic activity">
    <reaction evidence="9">
        <text>(6R)-5,10-methylene-5,6,7,8-tetrahydrofolate + NADP(+) = (6R)-5,10-methenyltetrahydrofolate + NADPH</text>
        <dbReference type="Rhea" id="RHEA:22812"/>
        <dbReference type="ChEBI" id="CHEBI:15636"/>
        <dbReference type="ChEBI" id="CHEBI:57455"/>
        <dbReference type="ChEBI" id="CHEBI:57783"/>
        <dbReference type="ChEBI" id="CHEBI:58349"/>
        <dbReference type="EC" id="1.5.1.5"/>
    </reaction>
</comment>
<comment type="similarity">
    <text evidence="11">Belongs to the tetrahydrofolate dehydrogenase/cyclohydrolase family.</text>
</comment>
<dbReference type="CDD" id="cd01080">
    <property type="entry name" value="NAD_bind_m-THF_DH_Cyclohyd"/>
    <property type="match status" value="1"/>
</dbReference>
<dbReference type="Pfam" id="PF00763">
    <property type="entry name" value="THF_DHG_CYH"/>
    <property type="match status" value="1"/>
</dbReference>
<dbReference type="FunFam" id="3.40.50.720:FF:000006">
    <property type="entry name" value="Bifunctional protein FolD"/>
    <property type="match status" value="1"/>
</dbReference>
<dbReference type="SUPFAM" id="SSF53223">
    <property type="entry name" value="Aminoacid dehydrogenase-like, N-terminal domain"/>
    <property type="match status" value="1"/>
</dbReference>
<dbReference type="HAMAP" id="MF_01576">
    <property type="entry name" value="THF_DHG_CYH"/>
    <property type="match status" value="1"/>
</dbReference>
<comment type="subunit">
    <text evidence="2">Homodimer.</text>
</comment>
<dbReference type="InterPro" id="IPR036291">
    <property type="entry name" value="NAD(P)-bd_dom_sf"/>
</dbReference>
<dbReference type="Pfam" id="PF02882">
    <property type="entry name" value="THF_DHG_CYH_C"/>
    <property type="match status" value="1"/>
</dbReference>
<evidence type="ECO:0000256" key="4">
    <source>
        <dbReference type="ARBA" id="ARBA00022801"/>
    </source>
</evidence>
<keyword evidence="6" id="KW-0560">Oxidoreductase</keyword>
<evidence type="ECO:0000313" key="15">
    <source>
        <dbReference type="Proteomes" id="UP000634136"/>
    </source>
</evidence>
<evidence type="ECO:0000259" key="13">
    <source>
        <dbReference type="Pfam" id="PF02882"/>
    </source>
</evidence>
<evidence type="ECO:0000256" key="6">
    <source>
        <dbReference type="ARBA" id="ARBA00023002"/>
    </source>
</evidence>
<proteinExistence type="inferred from homology"/>
<dbReference type="EMBL" id="JAAIUW010000001">
    <property type="protein sequence ID" value="KAF7845176.1"/>
    <property type="molecule type" value="Genomic_DNA"/>
</dbReference>
<evidence type="ECO:0000259" key="12">
    <source>
        <dbReference type="Pfam" id="PF00763"/>
    </source>
</evidence>
<dbReference type="GO" id="GO:0009853">
    <property type="term" value="P:photorespiration"/>
    <property type="evidence" value="ECO:0007669"/>
    <property type="project" value="UniProtKB-KW"/>
</dbReference>
<dbReference type="GO" id="GO:0005829">
    <property type="term" value="C:cytosol"/>
    <property type="evidence" value="ECO:0007669"/>
    <property type="project" value="TreeGrafter"/>
</dbReference>
<dbReference type="Gene3D" id="3.40.50.10860">
    <property type="entry name" value="Leucine Dehydrogenase, chain A, domain 1"/>
    <property type="match status" value="1"/>
</dbReference>
<comment type="function">
    <text evidence="10">Catalyzes the oxidation of 5,10-methylenetetrahydrofolate to 5,10-methenyltetrahydrofolate and then the hydrolysis of 5,10-methenyltetrahydrofolate to 10-formyltetrahydrofolate.</text>
</comment>
<organism evidence="14 15">
    <name type="scientific">Senna tora</name>
    <dbReference type="NCBI Taxonomy" id="362788"/>
    <lineage>
        <taxon>Eukaryota</taxon>
        <taxon>Viridiplantae</taxon>
        <taxon>Streptophyta</taxon>
        <taxon>Embryophyta</taxon>
        <taxon>Tracheophyta</taxon>
        <taxon>Spermatophyta</taxon>
        <taxon>Magnoliopsida</taxon>
        <taxon>eudicotyledons</taxon>
        <taxon>Gunneridae</taxon>
        <taxon>Pentapetalae</taxon>
        <taxon>rosids</taxon>
        <taxon>fabids</taxon>
        <taxon>Fabales</taxon>
        <taxon>Fabaceae</taxon>
        <taxon>Caesalpinioideae</taxon>
        <taxon>Cassia clade</taxon>
        <taxon>Senna</taxon>
    </lineage>
</organism>
<evidence type="ECO:0000256" key="5">
    <source>
        <dbReference type="ARBA" id="ARBA00022857"/>
    </source>
</evidence>
<dbReference type="Gene3D" id="3.40.50.720">
    <property type="entry name" value="NAD(P)-binding Rossmann-like Domain"/>
    <property type="match status" value="1"/>
</dbReference>
<keyword evidence="8" id="KW-0511">Multifunctional enzyme</keyword>
<keyword evidence="5" id="KW-0521">NADP</keyword>
<keyword evidence="15" id="KW-1185">Reference proteome</keyword>
<dbReference type="Proteomes" id="UP000634136">
    <property type="component" value="Unassembled WGS sequence"/>
</dbReference>
<dbReference type="PANTHER" id="PTHR48099:SF10">
    <property type="entry name" value="BIFUNCTIONAL PROTEIN FOLD 1, MITOCHONDRIAL"/>
    <property type="match status" value="1"/>
</dbReference>
<protein>
    <submittedName>
        <fullName evidence="14">Bifunctional protein FolD 1, mitochondrial</fullName>
    </submittedName>
</protein>
<evidence type="ECO:0000256" key="7">
    <source>
        <dbReference type="ARBA" id="ARBA00023238"/>
    </source>
</evidence>
<dbReference type="InterPro" id="IPR000672">
    <property type="entry name" value="THF_DH/CycHdrlase"/>
</dbReference>
<name>A0A835CKV5_9FABA</name>
<keyword evidence="3" id="KW-0554">One-carbon metabolism</keyword>
<dbReference type="PROSITE" id="PS00767">
    <property type="entry name" value="THF_DHG_CYH_2"/>
    <property type="match status" value="1"/>
</dbReference>
<dbReference type="GO" id="GO:0035999">
    <property type="term" value="P:tetrahydrofolate interconversion"/>
    <property type="evidence" value="ECO:0007669"/>
    <property type="project" value="TreeGrafter"/>
</dbReference>
<gene>
    <name evidence="14" type="ORF">G2W53_002081</name>
</gene>
<dbReference type="GO" id="GO:0004477">
    <property type="term" value="F:methenyltetrahydrofolate cyclohydrolase activity"/>
    <property type="evidence" value="ECO:0007669"/>
    <property type="project" value="TreeGrafter"/>
</dbReference>
<evidence type="ECO:0000256" key="2">
    <source>
        <dbReference type="ARBA" id="ARBA00011738"/>
    </source>
</evidence>
<feature type="domain" description="Tetrahydrofolate dehydrogenase/cyclohydrolase NAD(P)-binding" evidence="13">
    <location>
        <begin position="210"/>
        <end position="357"/>
    </location>
</feature>
<keyword evidence="7" id="KW-0601">Photorespiration</keyword>
<dbReference type="GO" id="GO:0004488">
    <property type="term" value="F:methylenetetrahydrofolate dehydrogenase (NADP+) activity"/>
    <property type="evidence" value="ECO:0007669"/>
    <property type="project" value="UniProtKB-EC"/>
</dbReference>
<dbReference type="InterPro" id="IPR020867">
    <property type="entry name" value="THF_DH/CycHdrlase_CS"/>
</dbReference>
<evidence type="ECO:0000313" key="14">
    <source>
        <dbReference type="EMBL" id="KAF7845176.1"/>
    </source>
</evidence>
<reference evidence="14" key="1">
    <citation type="submission" date="2020-09" db="EMBL/GenBank/DDBJ databases">
        <title>Genome-Enabled Discovery of Anthraquinone Biosynthesis in Senna tora.</title>
        <authorList>
            <person name="Kang S.-H."/>
            <person name="Pandey R.P."/>
            <person name="Lee C.-M."/>
            <person name="Sim J.-S."/>
            <person name="Jeong J.-T."/>
            <person name="Choi B.-S."/>
            <person name="Jung M."/>
            <person name="Ginzburg D."/>
            <person name="Zhao K."/>
            <person name="Won S.Y."/>
            <person name="Oh T.-J."/>
            <person name="Yu Y."/>
            <person name="Kim N.-H."/>
            <person name="Lee O.R."/>
            <person name="Lee T.-H."/>
            <person name="Bashyal P."/>
            <person name="Kim T.-S."/>
            <person name="Lee W.-H."/>
            <person name="Kawkins C."/>
            <person name="Kim C.-K."/>
            <person name="Kim J.S."/>
            <person name="Ahn B.O."/>
            <person name="Rhee S.Y."/>
            <person name="Sohng J.K."/>
        </authorList>
    </citation>
    <scope>NUCLEOTIDE SEQUENCE</scope>
    <source>
        <tissue evidence="14">Leaf</tissue>
    </source>
</reference>